<evidence type="ECO:0000313" key="2">
    <source>
        <dbReference type="EMBL" id="GGP88700.1"/>
    </source>
</evidence>
<dbReference type="Proteomes" id="UP000611554">
    <property type="component" value="Unassembled WGS sequence"/>
</dbReference>
<dbReference type="InterPro" id="IPR043917">
    <property type="entry name" value="DUF5753"/>
</dbReference>
<comment type="caution">
    <text evidence="2">The sequence shown here is derived from an EMBL/GenBank/DDBJ whole genome shotgun (WGS) entry which is preliminary data.</text>
</comment>
<reference evidence="3" key="1">
    <citation type="journal article" date="2019" name="Int. J. Syst. Evol. Microbiol.">
        <title>The Global Catalogue of Microorganisms (GCM) 10K type strain sequencing project: providing services to taxonomists for standard genome sequencing and annotation.</title>
        <authorList>
            <consortium name="The Broad Institute Genomics Platform"/>
            <consortium name="The Broad Institute Genome Sequencing Center for Infectious Disease"/>
            <person name="Wu L."/>
            <person name="Ma J."/>
        </authorList>
    </citation>
    <scope>NUCLEOTIDE SEQUENCE [LARGE SCALE GENOMIC DNA]</scope>
    <source>
        <strain evidence="3">JCM 3115</strain>
    </source>
</reference>
<protein>
    <recommendedName>
        <fullName evidence="1">DUF5753 domain-containing protein</fullName>
    </recommendedName>
</protein>
<evidence type="ECO:0000259" key="1">
    <source>
        <dbReference type="Pfam" id="PF19054"/>
    </source>
</evidence>
<evidence type="ECO:0000313" key="3">
    <source>
        <dbReference type="Proteomes" id="UP000611554"/>
    </source>
</evidence>
<feature type="domain" description="DUF5753" evidence="1">
    <location>
        <begin position="2"/>
        <end position="64"/>
    </location>
</feature>
<dbReference type="EMBL" id="BMQJ01000003">
    <property type="protein sequence ID" value="GGP88700.1"/>
    <property type="molecule type" value="Genomic_DNA"/>
</dbReference>
<proteinExistence type="predicted"/>
<gene>
    <name evidence="2" type="ORF">GCM10010140_18050</name>
</gene>
<name>A0ABQ2QQK4_9ACTN</name>
<accession>A0ABQ2QQK4</accession>
<keyword evidence="3" id="KW-1185">Reference proteome</keyword>
<dbReference type="Pfam" id="PF19054">
    <property type="entry name" value="DUF5753"/>
    <property type="match status" value="1"/>
</dbReference>
<organism evidence="2 3">
    <name type="scientific">Streptosporangium pseudovulgare</name>
    <dbReference type="NCBI Taxonomy" id="35765"/>
    <lineage>
        <taxon>Bacteria</taxon>
        <taxon>Bacillati</taxon>
        <taxon>Actinomycetota</taxon>
        <taxon>Actinomycetes</taxon>
        <taxon>Streptosporangiales</taxon>
        <taxon>Streptosporangiaceae</taxon>
        <taxon>Streptosporangium</taxon>
    </lineage>
</organism>
<sequence>MHLWAIMNEGVLRRQVGGERVMKEQLNHLVDISAQPNVTLQVLPYAAGAHAAMLGSFATLSFSSGEWNAFLAIIKSGGLDALA</sequence>